<evidence type="ECO:0000313" key="3">
    <source>
        <dbReference type="EMBL" id="BDP42397.1"/>
    </source>
</evidence>
<sequence>MSAPDLTPYRERFASLKFGAHSGGILELILSNEKTLNSADATMHRDLAYVWREVDLDPGVRCVVVRGEGRGFSSGGDLGLVAEMAQSWETRARVHKEARDLVYNVLNCSKPVVSAIHGPCVGAGLAVALLADISLASPNARILDGHTRLGVAAGDHAVIIWPLLCGLNKAKYYLLLNEPLSGAEAERIGLVSLCVPEEELLDRAFAVARRLSQGSQTAVRWTKEALNNWLRLAGPSFDASLALEFLGFSGPDVHEGVASLREKRPPNFPDAADG</sequence>
<dbReference type="CDD" id="cd06558">
    <property type="entry name" value="crotonase-like"/>
    <property type="match status" value="1"/>
</dbReference>
<name>A0ABM8AF43_9DEIO</name>
<dbReference type="RefSeq" id="WP_264775095.1">
    <property type="nucleotide sequence ID" value="NZ_AP026560.1"/>
</dbReference>
<dbReference type="PROSITE" id="PS00166">
    <property type="entry name" value="ENOYL_COA_HYDRATASE"/>
    <property type="match status" value="1"/>
</dbReference>
<dbReference type="Gene3D" id="1.10.12.10">
    <property type="entry name" value="Lyase 2-enoyl-coa Hydratase, Chain A, domain 2"/>
    <property type="match status" value="1"/>
</dbReference>
<protein>
    <submittedName>
        <fullName evidence="3">Enoyl-CoA hydratase</fullName>
    </submittedName>
</protein>
<gene>
    <name evidence="3" type="ORF">DAETH_23660</name>
</gene>
<dbReference type="Pfam" id="PF00378">
    <property type="entry name" value="ECH_1"/>
    <property type="match status" value="1"/>
</dbReference>
<comment type="similarity">
    <text evidence="1 2">Belongs to the enoyl-CoA hydratase/isomerase family.</text>
</comment>
<accession>A0ABM8AF43</accession>
<reference evidence="3" key="1">
    <citation type="submission" date="2022-07" db="EMBL/GenBank/DDBJ databases">
        <title>Complete Genome Sequence of the Radioresistant Bacterium Deinococcus aetherius ST0316, Isolated from the Air Dust collected in Lower Stratosphere above Japan.</title>
        <authorList>
            <person name="Satoh K."/>
            <person name="Hagiwara K."/>
            <person name="Katsumata K."/>
            <person name="Kubo A."/>
            <person name="Yokobori S."/>
            <person name="Yamagishi A."/>
            <person name="Oono Y."/>
            <person name="Narumi I."/>
        </authorList>
    </citation>
    <scope>NUCLEOTIDE SEQUENCE</scope>
    <source>
        <strain evidence="3">ST0316</strain>
    </source>
</reference>
<organism evidence="3 4">
    <name type="scientific">Deinococcus aetherius</name>
    <dbReference type="NCBI Taxonomy" id="200252"/>
    <lineage>
        <taxon>Bacteria</taxon>
        <taxon>Thermotogati</taxon>
        <taxon>Deinococcota</taxon>
        <taxon>Deinococci</taxon>
        <taxon>Deinococcales</taxon>
        <taxon>Deinococcaceae</taxon>
        <taxon>Deinococcus</taxon>
    </lineage>
</organism>
<dbReference type="InterPro" id="IPR029045">
    <property type="entry name" value="ClpP/crotonase-like_dom_sf"/>
</dbReference>
<dbReference type="Gene3D" id="3.90.226.10">
    <property type="entry name" value="2-enoyl-CoA Hydratase, Chain A, domain 1"/>
    <property type="match status" value="1"/>
</dbReference>
<proteinExistence type="inferred from homology"/>
<dbReference type="Proteomes" id="UP001064971">
    <property type="component" value="Chromosome"/>
</dbReference>
<evidence type="ECO:0000256" key="1">
    <source>
        <dbReference type="ARBA" id="ARBA00005254"/>
    </source>
</evidence>
<evidence type="ECO:0000313" key="4">
    <source>
        <dbReference type="Proteomes" id="UP001064971"/>
    </source>
</evidence>
<dbReference type="SUPFAM" id="SSF52096">
    <property type="entry name" value="ClpP/crotonase"/>
    <property type="match status" value="1"/>
</dbReference>
<dbReference type="InterPro" id="IPR001753">
    <property type="entry name" value="Enoyl-CoA_hydra/iso"/>
</dbReference>
<dbReference type="NCBIfam" id="NF005595">
    <property type="entry name" value="PRK07327.1"/>
    <property type="match status" value="1"/>
</dbReference>
<dbReference type="PANTHER" id="PTHR43459">
    <property type="entry name" value="ENOYL-COA HYDRATASE"/>
    <property type="match status" value="1"/>
</dbReference>
<dbReference type="InterPro" id="IPR018376">
    <property type="entry name" value="Enoyl-CoA_hyd/isom_CS"/>
</dbReference>
<dbReference type="InterPro" id="IPR014748">
    <property type="entry name" value="Enoyl-CoA_hydra_C"/>
</dbReference>
<dbReference type="EMBL" id="AP026560">
    <property type="protein sequence ID" value="BDP42397.1"/>
    <property type="molecule type" value="Genomic_DNA"/>
</dbReference>
<keyword evidence="4" id="KW-1185">Reference proteome</keyword>
<dbReference type="PANTHER" id="PTHR43459:SF3">
    <property type="entry name" value="ENOYL-COA HYDRATASE ECHA15 (ENOYL HYDRASE) (UNSATURATED ACYL-COA HYDRATASE) (CROTONASE)-RELATED"/>
    <property type="match status" value="1"/>
</dbReference>
<evidence type="ECO:0000256" key="2">
    <source>
        <dbReference type="RuleBase" id="RU003707"/>
    </source>
</evidence>